<dbReference type="EMBL" id="UINC01012183">
    <property type="protein sequence ID" value="SVA53342.1"/>
    <property type="molecule type" value="Genomic_DNA"/>
</dbReference>
<name>A0A381WLN8_9ZZZZ</name>
<protein>
    <submittedName>
        <fullName evidence="1">Uncharacterized protein</fullName>
    </submittedName>
</protein>
<evidence type="ECO:0000313" key="1">
    <source>
        <dbReference type="EMBL" id="SVA53342.1"/>
    </source>
</evidence>
<dbReference type="AlphaFoldDB" id="A0A381WLN8"/>
<proteinExistence type="predicted"/>
<accession>A0A381WLN8</accession>
<reference evidence="1" key="1">
    <citation type="submission" date="2018-05" db="EMBL/GenBank/DDBJ databases">
        <authorList>
            <person name="Lanie J.A."/>
            <person name="Ng W.-L."/>
            <person name="Kazmierczak K.M."/>
            <person name="Andrzejewski T.M."/>
            <person name="Davidsen T.M."/>
            <person name="Wayne K.J."/>
            <person name="Tettelin H."/>
            <person name="Glass J.I."/>
            <person name="Rusch D."/>
            <person name="Podicherti R."/>
            <person name="Tsui H.-C.T."/>
            <person name="Winkler M.E."/>
        </authorList>
    </citation>
    <scope>NUCLEOTIDE SEQUENCE</scope>
</reference>
<sequence length="39" mass="4438">MRRFLLRLILIIILVPSDLYSQVNDAAILSDTPPKLLSE</sequence>
<gene>
    <name evidence="1" type="ORF">METZ01_LOCUS106196</name>
</gene>
<feature type="non-terminal residue" evidence="1">
    <location>
        <position position="39"/>
    </location>
</feature>
<organism evidence="1">
    <name type="scientific">marine metagenome</name>
    <dbReference type="NCBI Taxonomy" id="408172"/>
    <lineage>
        <taxon>unclassified sequences</taxon>
        <taxon>metagenomes</taxon>
        <taxon>ecological metagenomes</taxon>
    </lineage>
</organism>